<keyword evidence="5" id="KW-1185">Reference proteome</keyword>
<evidence type="ECO:0000313" key="4">
    <source>
        <dbReference type="EMBL" id="TVT38584.1"/>
    </source>
</evidence>
<evidence type="ECO:0000256" key="2">
    <source>
        <dbReference type="SAM" id="SignalP"/>
    </source>
</evidence>
<feature type="signal peptide" evidence="2">
    <location>
        <begin position="1"/>
        <end position="22"/>
    </location>
</feature>
<gene>
    <name evidence="4" type="ORF">FNT36_20605</name>
</gene>
<keyword evidence="1 2" id="KW-0732">Signal</keyword>
<organism evidence="4 5">
    <name type="scientific">Hymenobacter setariae</name>
    <dbReference type="NCBI Taxonomy" id="2594794"/>
    <lineage>
        <taxon>Bacteria</taxon>
        <taxon>Pseudomonadati</taxon>
        <taxon>Bacteroidota</taxon>
        <taxon>Cytophagia</taxon>
        <taxon>Cytophagales</taxon>
        <taxon>Hymenobacteraceae</taxon>
        <taxon>Hymenobacter</taxon>
    </lineage>
</organism>
<accession>A0A558BPY3</accession>
<dbReference type="InterPro" id="IPR011250">
    <property type="entry name" value="OMP/PagP_B-barrel"/>
</dbReference>
<comment type="caution">
    <text evidence="4">The sequence shown here is derived from an EMBL/GenBank/DDBJ whole genome shotgun (WGS) entry which is preliminary data.</text>
</comment>
<protein>
    <submittedName>
        <fullName evidence="4">Porin family protein</fullName>
    </submittedName>
</protein>
<dbReference type="Gene3D" id="2.40.160.20">
    <property type="match status" value="1"/>
</dbReference>
<dbReference type="Proteomes" id="UP000317624">
    <property type="component" value="Unassembled WGS sequence"/>
</dbReference>
<dbReference type="InterPro" id="IPR027385">
    <property type="entry name" value="Beta-barrel_OMP"/>
</dbReference>
<dbReference type="SUPFAM" id="SSF56925">
    <property type="entry name" value="OMPA-like"/>
    <property type="match status" value="1"/>
</dbReference>
<evidence type="ECO:0000259" key="3">
    <source>
        <dbReference type="Pfam" id="PF13505"/>
    </source>
</evidence>
<name>A0A558BPY3_9BACT</name>
<feature type="chain" id="PRO_5035233990" evidence="2">
    <location>
        <begin position="23"/>
        <end position="216"/>
    </location>
</feature>
<dbReference type="Pfam" id="PF13505">
    <property type="entry name" value="OMP_b-brl"/>
    <property type="match status" value="1"/>
</dbReference>
<reference evidence="4 5" key="1">
    <citation type="submission" date="2019-07" db="EMBL/GenBank/DDBJ databases">
        <title>Hymenobacter sp. straun FUR1 Genome sequencing and assembly.</title>
        <authorList>
            <person name="Chhetri G."/>
        </authorList>
    </citation>
    <scope>NUCLEOTIDE SEQUENCE [LARGE SCALE GENOMIC DNA]</scope>
    <source>
        <strain evidence="4 5">Fur1</strain>
    </source>
</reference>
<evidence type="ECO:0000256" key="1">
    <source>
        <dbReference type="ARBA" id="ARBA00022729"/>
    </source>
</evidence>
<evidence type="ECO:0000313" key="5">
    <source>
        <dbReference type="Proteomes" id="UP000317624"/>
    </source>
</evidence>
<proteinExistence type="predicted"/>
<sequence>MFSRTLVTAGLLVGLLSLTSHAQTAPRFYVGAGANLFTNVPSLSRGGPAPGLYGPALTAGLQLNSHLALQTGVAYFWQHTSRYESIYDPKLVVPAVQRYDYRAKFLSIPVLLRYTFAPDAERFHVDALAGVTLTRANYRNSASSTSVASPYSYEFDDSIIRASVTLGPAARYTLAPNVELTSNALVSAIVSDSYYRFSDHLFFNVLVGAQYSFGRR</sequence>
<dbReference type="AlphaFoldDB" id="A0A558BPY3"/>
<dbReference type="OrthoDB" id="880426at2"/>
<dbReference type="EMBL" id="VMRJ01000005">
    <property type="protein sequence ID" value="TVT38584.1"/>
    <property type="molecule type" value="Genomic_DNA"/>
</dbReference>
<feature type="domain" description="Outer membrane protein beta-barrel" evidence="3">
    <location>
        <begin position="11"/>
        <end position="187"/>
    </location>
</feature>